<gene>
    <name evidence="1" type="ORF">DM05_5372</name>
</gene>
<evidence type="ECO:0000313" key="1">
    <source>
        <dbReference type="EMBL" id="PFG60652.1"/>
    </source>
</evidence>
<dbReference type="Pfam" id="PF08238">
    <property type="entry name" value="Sel1"/>
    <property type="match status" value="1"/>
</dbReference>
<reference evidence="1 2" key="2">
    <citation type="submission" date="2017-10" db="EMBL/GenBank/DDBJ databases">
        <title>Bacterial endophytes that colonize and modify switchgrass growth.</title>
        <authorList>
            <person name="Debolt S."/>
        </authorList>
    </citation>
    <scope>NUCLEOTIDE SEQUENCE [LARGE SCALE GENOMIC DNA]</scope>
    <source>
        <strain evidence="1 2">A2-S9</strain>
    </source>
</reference>
<dbReference type="EMBL" id="PDJN01000003">
    <property type="protein sequence ID" value="PFG60652.1"/>
    <property type="molecule type" value="Genomic_DNA"/>
</dbReference>
<accession>A0A7Z1GPY8</accession>
<dbReference type="AlphaFoldDB" id="A0A7Z1GPY8"/>
<name>A0A7Z1GPY8_9PSED</name>
<dbReference type="RefSeq" id="WP_098480706.1">
    <property type="nucleotide sequence ID" value="NZ_PDJN01000003.1"/>
</dbReference>
<evidence type="ECO:0000313" key="2">
    <source>
        <dbReference type="Proteomes" id="UP000221580"/>
    </source>
</evidence>
<proteinExistence type="predicted"/>
<dbReference type="InterPro" id="IPR011990">
    <property type="entry name" value="TPR-like_helical_dom_sf"/>
</dbReference>
<organism evidence="1 2">
    <name type="scientific">Pseudomonas poae</name>
    <dbReference type="NCBI Taxonomy" id="200451"/>
    <lineage>
        <taxon>Bacteria</taxon>
        <taxon>Pseudomonadati</taxon>
        <taxon>Pseudomonadota</taxon>
        <taxon>Gammaproteobacteria</taxon>
        <taxon>Pseudomonadales</taxon>
        <taxon>Pseudomonadaceae</taxon>
        <taxon>Pseudomonas</taxon>
    </lineage>
</organism>
<comment type="caution">
    <text evidence="1">The sequence shown here is derived from an EMBL/GenBank/DDBJ whole genome shotgun (WGS) entry which is preliminary data.</text>
</comment>
<sequence length="289" mass="32461">MSKYLSTLEIASPSERLQPHSIREAAVLYIYLLATKCKIPTGGVAKIILQPTSVEAEQTLANVCTYSHPFKHLNELPANASESAIRQSLIEDIHEALLSLAVLKGWDTDPIHKLHAEIIKREYQFSGTAGRPQKNPSNTLSATAAWRTDRYINIGVLVQGAKDTPERFFTAARIGIALGLFESLIGAVEWVDDQTVRLFQANKRDYWDIDVITQTVEFHFPRADSGDAHGQFDLAKMYIDGWIVDQDIEQARKWLERSAEQGFPRAIKLLQRMNDGTENLADPVMNSKK</sequence>
<dbReference type="SUPFAM" id="SSF81901">
    <property type="entry name" value="HCP-like"/>
    <property type="match status" value="1"/>
</dbReference>
<reference evidence="1 2" key="1">
    <citation type="submission" date="2017-09" db="EMBL/GenBank/DDBJ databases">
        <authorList>
            <person name="DeBolt S."/>
            <person name="Huntemann M."/>
            <person name="Clum A."/>
            <person name="Pillay M."/>
            <person name="Palaniappan K."/>
            <person name="Varghese N."/>
            <person name="Mikhailova N."/>
            <person name="Stamatis D."/>
            <person name="Reddy T."/>
            <person name="Daum C."/>
            <person name="Shapiro N."/>
            <person name="Ivanova N."/>
            <person name="Kyrpides N."/>
            <person name="Woyke T."/>
        </authorList>
    </citation>
    <scope>NUCLEOTIDE SEQUENCE [LARGE SCALE GENOMIC DNA]</scope>
    <source>
        <strain evidence="1 2">A2-S9</strain>
    </source>
</reference>
<dbReference type="Gene3D" id="1.25.40.10">
    <property type="entry name" value="Tetratricopeptide repeat domain"/>
    <property type="match status" value="1"/>
</dbReference>
<dbReference type="SMART" id="SM00671">
    <property type="entry name" value="SEL1"/>
    <property type="match status" value="1"/>
</dbReference>
<dbReference type="InterPro" id="IPR006597">
    <property type="entry name" value="Sel1-like"/>
</dbReference>
<dbReference type="Proteomes" id="UP000221580">
    <property type="component" value="Unassembled WGS sequence"/>
</dbReference>
<protein>
    <submittedName>
        <fullName evidence="1">Sel1 repeat-containing protein</fullName>
    </submittedName>
</protein>